<dbReference type="PROSITE" id="PS51721">
    <property type="entry name" value="G_CP"/>
    <property type="match status" value="1"/>
</dbReference>
<accession>A0A3E3E2V1</accession>
<dbReference type="PRINTS" id="PR00326">
    <property type="entry name" value="GTP1OBG"/>
</dbReference>
<dbReference type="Proteomes" id="UP000261212">
    <property type="component" value="Unassembled WGS sequence"/>
</dbReference>
<comment type="subcellular location">
    <subcellularLocation>
        <location evidence="4">Cytoplasm</location>
    </subcellularLocation>
</comment>
<evidence type="ECO:0000313" key="8">
    <source>
        <dbReference type="Proteomes" id="UP000261212"/>
    </source>
</evidence>
<dbReference type="CDD" id="cd01856">
    <property type="entry name" value="YlqF"/>
    <property type="match status" value="1"/>
</dbReference>
<evidence type="ECO:0000313" key="7">
    <source>
        <dbReference type="EMBL" id="RGD75499.1"/>
    </source>
</evidence>
<dbReference type="Pfam" id="PF01926">
    <property type="entry name" value="MMR_HSR1"/>
    <property type="match status" value="1"/>
</dbReference>
<dbReference type="AlphaFoldDB" id="A0A3E3E2V1"/>
<dbReference type="GO" id="GO:0003924">
    <property type="term" value="F:GTPase activity"/>
    <property type="evidence" value="ECO:0007669"/>
    <property type="project" value="TreeGrafter"/>
</dbReference>
<dbReference type="InterPro" id="IPR019991">
    <property type="entry name" value="GTP-bd_ribosome_bgen"/>
</dbReference>
<name>A0A3E3E2V1_9FIRM</name>
<feature type="domain" description="CP-type G" evidence="6">
    <location>
        <begin position="10"/>
        <end position="170"/>
    </location>
</feature>
<dbReference type="RefSeq" id="WP_117531727.1">
    <property type="nucleotide sequence ID" value="NZ_QUSM01000002.1"/>
</dbReference>
<dbReference type="InterPro" id="IPR030378">
    <property type="entry name" value="G_CP_dom"/>
</dbReference>
<dbReference type="GO" id="GO:0005525">
    <property type="term" value="F:GTP binding"/>
    <property type="evidence" value="ECO:0007669"/>
    <property type="project" value="UniProtKB-KW"/>
</dbReference>
<proteinExistence type="inferred from homology"/>
<keyword evidence="2 4" id="KW-0547">Nucleotide-binding</keyword>
<comment type="caution">
    <text evidence="7">The sequence shown here is derived from an EMBL/GenBank/DDBJ whole genome shotgun (WGS) entry which is preliminary data.</text>
</comment>
<gene>
    <name evidence="7" type="primary">ylqF</name>
    <name evidence="7" type="ORF">DW687_04010</name>
</gene>
<evidence type="ECO:0000259" key="6">
    <source>
        <dbReference type="PROSITE" id="PS51721"/>
    </source>
</evidence>
<dbReference type="InterPro" id="IPR027417">
    <property type="entry name" value="P-loop_NTPase"/>
</dbReference>
<dbReference type="PANTHER" id="PTHR45782:SF4">
    <property type="entry name" value="MITOCHONDRIAL RIBOSOME-ASSOCIATED GTPASE 1"/>
    <property type="match status" value="1"/>
</dbReference>
<sequence length="275" mass="31353">MNIQWYPGHMAKATRLIKEDLKNVDVIIKLLDARAVIRSENKDFNKIINQKKSIKVFNKTDLADDNKTAEWIKYFKDNNEDVFFVDALNKKGLNDVINYLNDIKVNFRANREVRAMVVGIPNVGKSMFINAITRKSNARTGNKPGVTLSKQWIKVKGEFYLLDTPGVLPPKFDNIEDGVCLASIGSVKETILDREELALKLIEFLIDKYPNDLMNRYKLDSVDKLSLEVYEDIGRKRGFLLKGGEIDYLRTAVTVLDEFKNGNIGKISFDGVNDL</sequence>
<feature type="binding site" evidence="5">
    <location>
        <begin position="58"/>
        <end position="61"/>
    </location>
    <ligand>
        <name>GTP</name>
        <dbReference type="ChEBI" id="CHEBI:37565"/>
    </ligand>
</feature>
<comment type="similarity">
    <text evidence="4">Belongs to the TRAFAC class YlqF/YawG GTPase family. MTG1 subfamily.</text>
</comment>
<comment type="function">
    <text evidence="4">Required for a late step of 50S ribosomal subunit assembly. Has GTPase activity.</text>
</comment>
<dbReference type="InterPro" id="IPR023179">
    <property type="entry name" value="GTP-bd_ortho_bundle_sf"/>
</dbReference>
<dbReference type="InterPro" id="IPR006073">
    <property type="entry name" value="GTP-bd"/>
</dbReference>
<dbReference type="NCBIfam" id="TIGR03596">
    <property type="entry name" value="GTPase_YlqF"/>
    <property type="match status" value="1"/>
</dbReference>
<dbReference type="GO" id="GO:0005737">
    <property type="term" value="C:cytoplasm"/>
    <property type="evidence" value="ECO:0007669"/>
    <property type="project" value="UniProtKB-SubCell"/>
</dbReference>
<dbReference type="EMBL" id="QUSM01000002">
    <property type="protein sequence ID" value="RGD75499.1"/>
    <property type="molecule type" value="Genomic_DNA"/>
</dbReference>
<reference evidence="7 8" key="1">
    <citation type="submission" date="2018-08" db="EMBL/GenBank/DDBJ databases">
        <title>A genome reference for cultivated species of the human gut microbiota.</title>
        <authorList>
            <person name="Zou Y."/>
            <person name="Xue W."/>
            <person name="Luo G."/>
        </authorList>
    </citation>
    <scope>NUCLEOTIDE SEQUENCE [LARGE SCALE GENOMIC DNA]</scope>
    <source>
        <strain evidence="7 8">AM25-6</strain>
    </source>
</reference>
<organism evidence="7 8">
    <name type="scientific">Anaerofustis stercorihominis</name>
    <dbReference type="NCBI Taxonomy" id="214853"/>
    <lineage>
        <taxon>Bacteria</taxon>
        <taxon>Bacillati</taxon>
        <taxon>Bacillota</taxon>
        <taxon>Clostridia</taxon>
        <taxon>Eubacteriales</taxon>
        <taxon>Eubacteriaceae</taxon>
        <taxon>Anaerofustis</taxon>
    </lineage>
</organism>
<dbReference type="Gene3D" id="3.40.50.300">
    <property type="entry name" value="P-loop containing nucleotide triphosphate hydrolases"/>
    <property type="match status" value="1"/>
</dbReference>
<keyword evidence="4" id="KW-0963">Cytoplasm</keyword>
<dbReference type="SUPFAM" id="SSF52540">
    <property type="entry name" value="P-loop containing nucleoside triphosphate hydrolases"/>
    <property type="match status" value="1"/>
</dbReference>
<dbReference type="Gene3D" id="1.10.1580.10">
    <property type="match status" value="1"/>
</dbReference>
<dbReference type="GO" id="GO:0006412">
    <property type="term" value="P:translation"/>
    <property type="evidence" value="ECO:0007669"/>
    <property type="project" value="TreeGrafter"/>
</dbReference>
<evidence type="ECO:0000256" key="3">
    <source>
        <dbReference type="ARBA" id="ARBA00023134"/>
    </source>
</evidence>
<evidence type="ECO:0000256" key="2">
    <source>
        <dbReference type="ARBA" id="ARBA00022741"/>
    </source>
</evidence>
<feature type="binding site" evidence="5">
    <location>
        <position position="166"/>
    </location>
    <ligand>
        <name>GTP</name>
        <dbReference type="ChEBI" id="CHEBI:37565"/>
    </ligand>
</feature>
<dbReference type="PANTHER" id="PTHR45782">
    <property type="entry name" value="MITOCHONDRIAL RIBOSOME-ASSOCIATED GTPASE 1"/>
    <property type="match status" value="1"/>
</dbReference>
<keyword evidence="3 4" id="KW-0342">GTP-binding</keyword>
<evidence type="ECO:0000256" key="1">
    <source>
        <dbReference type="ARBA" id="ARBA00014898"/>
    </source>
</evidence>
<dbReference type="InterPro" id="IPR016478">
    <property type="entry name" value="GTPase_MTG1"/>
</dbReference>
<evidence type="ECO:0000256" key="5">
    <source>
        <dbReference type="PIRSR" id="PIRSR006230-1"/>
    </source>
</evidence>
<dbReference type="PIRSF" id="PIRSF006230">
    <property type="entry name" value="MG442"/>
    <property type="match status" value="1"/>
</dbReference>
<protein>
    <recommendedName>
        <fullName evidence="1 4">Ribosome biogenesis GTPase A</fullName>
    </recommendedName>
</protein>
<evidence type="ECO:0000256" key="4">
    <source>
        <dbReference type="PIRNR" id="PIRNR006230"/>
    </source>
</evidence>